<accession>A0A0H2RAW1</accession>
<sequence>MEMAGWKGKARSCIASNAPRTHAILSLLSTPICTPPPPSFLFDGNLSQCRNVSNACERGCVVPVSVPPSHVPLPPSESSSSSRPRCDVGTYRERVSVVDTTRAYVCGPSVEVDRRRSPSPRRQTVRTCRHDVGTYRMRAIVVTASFVISFQE</sequence>
<protein>
    <submittedName>
        <fullName evidence="1">Uncharacterized protein</fullName>
    </submittedName>
</protein>
<keyword evidence="2" id="KW-1185">Reference proteome</keyword>
<reference evidence="1 2" key="1">
    <citation type="submission" date="2015-04" db="EMBL/GenBank/DDBJ databases">
        <title>Complete genome sequence of Schizopora paradoxa KUC8140, a cosmopolitan wood degrader in East Asia.</title>
        <authorList>
            <consortium name="DOE Joint Genome Institute"/>
            <person name="Min B."/>
            <person name="Park H."/>
            <person name="Jang Y."/>
            <person name="Kim J.-J."/>
            <person name="Kim K.H."/>
            <person name="Pangilinan J."/>
            <person name="Lipzen A."/>
            <person name="Riley R."/>
            <person name="Grigoriev I.V."/>
            <person name="Spatafora J.W."/>
            <person name="Choi I.-G."/>
        </authorList>
    </citation>
    <scope>NUCLEOTIDE SEQUENCE [LARGE SCALE GENOMIC DNA]</scope>
    <source>
        <strain evidence="1 2">KUC8140</strain>
    </source>
</reference>
<dbReference type="EMBL" id="KQ086070">
    <property type="protein sequence ID" value="KLO08975.1"/>
    <property type="molecule type" value="Genomic_DNA"/>
</dbReference>
<proteinExistence type="predicted"/>
<dbReference type="Proteomes" id="UP000053477">
    <property type="component" value="Unassembled WGS sequence"/>
</dbReference>
<dbReference type="AlphaFoldDB" id="A0A0H2RAW1"/>
<evidence type="ECO:0000313" key="2">
    <source>
        <dbReference type="Proteomes" id="UP000053477"/>
    </source>
</evidence>
<gene>
    <name evidence="1" type="ORF">SCHPADRAFT_585315</name>
</gene>
<organism evidence="1 2">
    <name type="scientific">Schizopora paradoxa</name>
    <dbReference type="NCBI Taxonomy" id="27342"/>
    <lineage>
        <taxon>Eukaryota</taxon>
        <taxon>Fungi</taxon>
        <taxon>Dikarya</taxon>
        <taxon>Basidiomycota</taxon>
        <taxon>Agaricomycotina</taxon>
        <taxon>Agaricomycetes</taxon>
        <taxon>Hymenochaetales</taxon>
        <taxon>Schizoporaceae</taxon>
        <taxon>Schizopora</taxon>
    </lineage>
</organism>
<dbReference type="InParanoid" id="A0A0H2RAW1"/>
<name>A0A0H2RAW1_9AGAM</name>
<evidence type="ECO:0000313" key="1">
    <source>
        <dbReference type="EMBL" id="KLO08975.1"/>
    </source>
</evidence>